<feature type="transmembrane region" description="Helical" evidence="10">
    <location>
        <begin position="250"/>
        <end position="272"/>
    </location>
</feature>
<evidence type="ECO:0000256" key="4">
    <source>
        <dbReference type="ARBA" id="ARBA00022989"/>
    </source>
</evidence>
<dbReference type="EMBL" id="NQYH01000012">
    <property type="protein sequence ID" value="RIY39906.1"/>
    <property type="molecule type" value="Genomic_DNA"/>
</dbReference>
<feature type="transmembrane region" description="Helical" evidence="10">
    <location>
        <begin position="69"/>
        <end position="88"/>
    </location>
</feature>
<keyword evidence="7" id="KW-0869">Chloride channel</keyword>
<evidence type="ECO:0000313" key="12">
    <source>
        <dbReference type="Proteomes" id="UP000266206"/>
    </source>
</evidence>
<dbReference type="PRINTS" id="PR00762">
    <property type="entry name" value="CLCHANNEL"/>
</dbReference>
<dbReference type="CDD" id="cd01034">
    <property type="entry name" value="EriC_like"/>
    <property type="match status" value="1"/>
</dbReference>
<organism evidence="11 12">
    <name type="scientific">Neopusillimonas maritima</name>
    <dbReference type="NCBI Taxonomy" id="2026239"/>
    <lineage>
        <taxon>Bacteria</taxon>
        <taxon>Pseudomonadati</taxon>
        <taxon>Pseudomonadota</taxon>
        <taxon>Betaproteobacteria</taxon>
        <taxon>Burkholderiales</taxon>
        <taxon>Alcaligenaceae</taxon>
        <taxon>Neopusillimonas</taxon>
    </lineage>
</organism>
<dbReference type="Gene3D" id="1.10.3080.10">
    <property type="entry name" value="Clc chloride channel"/>
    <property type="match status" value="1"/>
</dbReference>
<evidence type="ECO:0000256" key="5">
    <source>
        <dbReference type="ARBA" id="ARBA00023065"/>
    </source>
</evidence>
<dbReference type="AlphaFoldDB" id="A0A3A1YR02"/>
<comment type="subcellular location">
    <subcellularLocation>
        <location evidence="1">Membrane</location>
        <topology evidence="1">Multi-pass membrane protein</topology>
    </subcellularLocation>
</comment>
<dbReference type="SUPFAM" id="SSF81340">
    <property type="entry name" value="Clc chloride channel"/>
    <property type="match status" value="1"/>
</dbReference>
<keyword evidence="9" id="KW-0407">Ion channel</keyword>
<keyword evidence="4 10" id="KW-1133">Transmembrane helix</keyword>
<feature type="transmembrane region" description="Helical" evidence="10">
    <location>
        <begin position="293"/>
        <end position="310"/>
    </location>
</feature>
<proteinExistence type="predicted"/>
<evidence type="ECO:0000256" key="8">
    <source>
        <dbReference type="ARBA" id="ARBA00023214"/>
    </source>
</evidence>
<keyword evidence="2" id="KW-0813">Transport</keyword>
<dbReference type="PANTHER" id="PTHR43427:SF6">
    <property type="entry name" value="CHLORIDE CHANNEL PROTEIN CLC-E"/>
    <property type="match status" value="1"/>
</dbReference>
<dbReference type="InterPro" id="IPR001807">
    <property type="entry name" value="ClC"/>
</dbReference>
<protein>
    <submittedName>
        <fullName evidence="11">Chloride channel protein EriC</fullName>
    </submittedName>
</protein>
<gene>
    <name evidence="11" type="ORF">CJP73_12535</name>
</gene>
<dbReference type="InterPro" id="IPR050368">
    <property type="entry name" value="ClC-type_chloride_channel"/>
</dbReference>
<keyword evidence="6 10" id="KW-0472">Membrane</keyword>
<dbReference type="PANTHER" id="PTHR43427">
    <property type="entry name" value="CHLORIDE CHANNEL PROTEIN CLC-E"/>
    <property type="match status" value="1"/>
</dbReference>
<dbReference type="GO" id="GO:0005254">
    <property type="term" value="F:chloride channel activity"/>
    <property type="evidence" value="ECO:0007669"/>
    <property type="project" value="UniProtKB-KW"/>
</dbReference>
<evidence type="ECO:0000313" key="11">
    <source>
        <dbReference type="EMBL" id="RIY39906.1"/>
    </source>
</evidence>
<evidence type="ECO:0000256" key="9">
    <source>
        <dbReference type="ARBA" id="ARBA00023303"/>
    </source>
</evidence>
<dbReference type="OrthoDB" id="9767361at2"/>
<evidence type="ECO:0000256" key="7">
    <source>
        <dbReference type="ARBA" id="ARBA00023173"/>
    </source>
</evidence>
<keyword evidence="8" id="KW-0868">Chloride</keyword>
<evidence type="ECO:0000256" key="6">
    <source>
        <dbReference type="ARBA" id="ARBA00023136"/>
    </source>
</evidence>
<name>A0A3A1YR02_9BURK</name>
<evidence type="ECO:0000256" key="10">
    <source>
        <dbReference type="SAM" id="Phobius"/>
    </source>
</evidence>
<dbReference type="Proteomes" id="UP000266206">
    <property type="component" value="Unassembled WGS sequence"/>
</dbReference>
<accession>A0A3A1YR02</accession>
<reference evidence="11 12" key="1">
    <citation type="submission" date="2017-08" db="EMBL/GenBank/DDBJ databases">
        <title>Pusillimonas indicus sp. nov., a member of the family Alcaligenaceae isolated from surface seawater.</title>
        <authorList>
            <person name="Li J."/>
        </authorList>
    </citation>
    <scope>NUCLEOTIDE SEQUENCE [LARGE SCALE GENOMIC DNA]</scope>
    <source>
        <strain evidence="11 12">L52-1-41</strain>
    </source>
</reference>
<feature type="transmembrane region" description="Helical" evidence="10">
    <location>
        <begin position="383"/>
        <end position="405"/>
    </location>
</feature>
<evidence type="ECO:0000256" key="3">
    <source>
        <dbReference type="ARBA" id="ARBA00022692"/>
    </source>
</evidence>
<feature type="transmembrane region" description="Helical" evidence="10">
    <location>
        <begin position="417"/>
        <end position="434"/>
    </location>
</feature>
<evidence type="ECO:0000256" key="2">
    <source>
        <dbReference type="ARBA" id="ARBA00022448"/>
    </source>
</evidence>
<evidence type="ECO:0000256" key="1">
    <source>
        <dbReference type="ARBA" id="ARBA00004141"/>
    </source>
</evidence>
<dbReference type="RefSeq" id="WP_114419639.1">
    <property type="nucleotide sequence ID" value="NZ_NQYH01000012.1"/>
</dbReference>
<dbReference type="GO" id="GO:0034707">
    <property type="term" value="C:chloride channel complex"/>
    <property type="evidence" value="ECO:0007669"/>
    <property type="project" value="UniProtKB-KW"/>
</dbReference>
<feature type="transmembrane region" description="Helical" evidence="10">
    <location>
        <begin position="217"/>
        <end position="238"/>
    </location>
</feature>
<dbReference type="InterPro" id="IPR014743">
    <property type="entry name" value="Cl-channel_core"/>
</dbReference>
<keyword evidence="5" id="KW-0406">Ion transport</keyword>
<keyword evidence="3 10" id="KW-0812">Transmembrane</keyword>
<dbReference type="Pfam" id="PF00654">
    <property type="entry name" value="Voltage_CLC"/>
    <property type="match status" value="1"/>
</dbReference>
<sequence>MSTKKNPDSSLKRIRASLRRRVRHLNRFSRRSLQFSLVLVGAGLVSLVSIGFAHLVDWGIELNQHWVALAPWTVWIVIPCSLALLCWITRRFAPFAAGSGIPQVIAAMSLPADSGRYRLVSLAQALWKIPLTFLALIAGASVGREGPSVQVGAALMLAWGKCCRVLGVPLIHVQTSELIATGAAGGLAAAFNAPLAGVIFAIEELGRGVSFKWQRMVLLGVLASGFIVVALMGNNPYFGMFDTQAAHRQLIWGVVLAGGICGVAAGFFSRLLAKGAAAFAPSRMRGWIRRHPIQMAFLLGLILAALGTLTHHTVYGTGYGIAAQALSGGAEVEAGFGISKLLATVVTYWSGIPGGIFTPALTTGAGIGAELAHVFNGLSDPEVLALLGMAAFLAGATQAPLTASVITMEMTGSQPMLFWLLLASLLASVVSRQITPQPFYHYAAGRFRQAIREQDRQRAEQQA</sequence>
<comment type="caution">
    <text evidence="11">The sequence shown here is derived from an EMBL/GenBank/DDBJ whole genome shotgun (WGS) entry which is preliminary data.</text>
</comment>